<dbReference type="CDD" id="cd14797">
    <property type="entry name" value="DUF302"/>
    <property type="match status" value="1"/>
</dbReference>
<dbReference type="SUPFAM" id="SSF103247">
    <property type="entry name" value="TT1751-like"/>
    <property type="match status" value="1"/>
</dbReference>
<dbReference type="SUPFAM" id="SSF56601">
    <property type="entry name" value="beta-lactamase/transpeptidase-like"/>
    <property type="match status" value="1"/>
</dbReference>
<dbReference type="InterPro" id="IPR001466">
    <property type="entry name" value="Beta-lactam-related"/>
</dbReference>
<evidence type="ECO:0000259" key="2">
    <source>
        <dbReference type="Pfam" id="PF03625"/>
    </source>
</evidence>
<dbReference type="Pfam" id="PF00144">
    <property type="entry name" value="Beta-lactamase"/>
    <property type="match status" value="1"/>
</dbReference>
<accession>A0A6N2TU92</accession>
<dbReference type="EMBL" id="CACRSS010000016">
    <property type="protein sequence ID" value="VYT08589.1"/>
    <property type="molecule type" value="Genomic_DNA"/>
</dbReference>
<dbReference type="AlphaFoldDB" id="A0A6N2TU92"/>
<feature type="domain" description="DUF302" evidence="2">
    <location>
        <begin position="435"/>
        <end position="494"/>
    </location>
</feature>
<dbReference type="Gene3D" id="3.40.710.10">
    <property type="entry name" value="DD-peptidase/beta-lactamase superfamily"/>
    <property type="match status" value="1"/>
</dbReference>
<feature type="domain" description="Beta-lactamase-related" evidence="1">
    <location>
        <begin position="44"/>
        <end position="388"/>
    </location>
</feature>
<name>A0A6N2TU92_9BACT</name>
<dbReference type="Pfam" id="PF03625">
    <property type="entry name" value="DUF302"/>
    <property type="match status" value="1"/>
</dbReference>
<dbReference type="InterPro" id="IPR012338">
    <property type="entry name" value="Beta-lactam/transpept-like"/>
</dbReference>
<dbReference type="InterPro" id="IPR035923">
    <property type="entry name" value="TT1751-like_sf"/>
</dbReference>
<organism evidence="3">
    <name type="scientific">Akkermansia muciniphila</name>
    <dbReference type="NCBI Taxonomy" id="239935"/>
    <lineage>
        <taxon>Bacteria</taxon>
        <taxon>Pseudomonadati</taxon>
        <taxon>Verrucomicrobiota</taxon>
        <taxon>Verrucomicrobiia</taxon>
        <taxon>Verrucomicrobiales</taxon>
        <taxon>Akkermansiaceae</taxon>
        <taxon>Akkermansia</taxon>
    </lineage>
</organism>
<gene>
    <name evidence="3" type="primary">pbpE</name>
    <name evidence="3" type="ORF">AMLFYP55_00562</name>
</gene>
<evidence type="ECO:0000313" key="3">
    <source>
        <dbReference type="EMBL" id="VYT08589.1"/>
    </source>
</evidence>
<protein>
    <submittedName>
        <fullName evidence="3">Penicillin-binding protein 4</fullName>
    </submittedName>
</protein>
<sequence length="530" mass="58443">MLGGLPAHANNIPTKMSAQESATIQLPAQGRGNSRVEYLGQSMDQLIYDFMQEEKIPGMTLAIVQAPYIPRVVGYGLSNAETGLLSSTNTLWPAAEISQGYAAIAAFQLVEKGKMDIHDKVSRYVAGLPEAWQNVSVLQLLQHSSGIPDYRKSPQFDIGRDYDPAELLSLVRLNDLEFPSGTDVRQSATNFLLLSMVIDAVAGMPYEEFVRENQFQPLGLQHTMFGKDLGAVQQDNVREHGNRHSLFKSRVEYVDPAETAAGYAVKDGAVKSVPPPARSSLRGFSDIWSTPQEISFWDICLAGSILVKDEKHRDMIYKPIRLDNGKIVPAMAGWQFPYHKGLMDIKGGVPGFSSYICRFTDPSELVCVTLTANKEGVDLTNLARRIAGALDPKLGSGHLDDNSLYLYESVFGVDETMERIEKILAEKSIPVFARIDHGKNAREAGLEMPPSKVVIFGSPKVGTNLMLENPGIATELPLRIAVWEDKEGSTWISFPHMEKIARAYGVENLPPVAPIRQLLRNIVSRAANVY</sequence>
<dbReference type="InterPro" id="IPR050491">
    <property type="entry name" value="AmpC-like"/>
</dbReference>
<reference evidence="3" key="1">
    <citation type="submission" date="2019-11" db="EMBL/GenBank/DDBJ databases">
        <authorList>
            <person name="Feng L."/>
        </authorList>
    </citation>
    <scope>NUCLEOTIDE SEQUENCE</scope>
    <source>
        <strain evidence="3">AMuciniphilaLFYP55</strain>
    </source>
</reference>
<dbReference type="PANTHER" id="PTHR46825">
    <property type="entry name" value="D-ALANYL-D-ALANINE-CARBOXYPEPTIDASE/ENDOPEPTIDASE AMPH"/>
    <property type="match status" value="1"/>
</dbReference>
<dbReference type="InterPro" id="IPR005180">
    <property type="entry name" value="DUF302"/>
</dbReference>
<proteinExistence type="predicted"/>
<evidence type="ECO:0000259" key="1">
    <source>
        <dbReference type="Pfam" id="PF00144"/>
    </source>
</evidence>
<dbReference type="Gene3D" id="3.30.310.70">
    <property type="entry name" value="TT1751-like domain"/>
    <property type="match status" value="1"/>
</dbReference>
<dbReference type="PANTHER" id="PTHR46825:SF9">
    <property type="entry name" value="BETA-LACTAMASE-RELATED DOMAIN-CONTAINING PROTEIN"/>
    <property type="match status" value="1"/>
</dbReference>